<evidence type="ECO:0000256" key="2">
    <source>
        <dbReference type="ARBA" id="ARBA00008142"/>
    </source>
</evidence>
<dbReference type="EC" id="2.7.4.6" evidence="3"/>
<evidence type="ECO:0000256" key="4">
    <source>
        <dbReference type="ARBA" id="ARBA00022679"/>
    </source>
</evidence>
<dbReference type="SMART" id="SM00562">
    <property type="entry name" value="NDK"/>
    <property type="match status" value="1"/>
</dbReference>
<name>A0A2M6WU51_9BACT</name>
<comment type="similarity">
    <text evidence="2 6">Belongs to the NDK family.</text>
</comment>
<evidence type="ECO:0000256" key="6">
    <source>
        <dbReference type="PROSITE-ProRule" id="PRU00706"/>
    </source>
</evidence>
<organism evidence="8 9">
    <name type="scientific">Candidatus Falkowbacteria bacterium CG10_big_fil_rev_8_21_14_0_10_37_14</name>
    <dbReference type="NCBI Taxonomy" id="1974561"/>
    <lineage>
        <taxon>Bacteria</taxon>
        <taxon>Candidatus Falkowiibacteriota</taxon>
    </lineage>
</organism>
<dbReference type="PROSITE" id="PS51374">
    <property type="entry name" value="NDPK_LIKE"/>
    <property type="match status" value="1"/>
</dbReference>
<keyword evidence="5 8" id="KW-0418">Kinase</keyword>
<evidence type="ECO:0000256" key="5">
    <source>
        <dbReference type="ARBA" id="ARBA00022777"/>
    </source>
</evidence>
<feature type="domain" description="Nucleoside diphosphate kinase-like" evidence="7">
    <location>
        <begin position="4"/>
        <end position="179"/>
    </location>
</feature>
<proteinExistence type="inferred from homology"/>
<protein>
    <recommendedName>
        <fullName evidence="3">nucleoside-diphosphate kinase</fullName>
        <ecNumber evidence="3">2.7.4.6</ecNumber>
    </recommendedName>
</protein>
<evidence type="ECO:0000259" key="7">
    <source>
        <dbReference type="SMART" id="SM00562"/>
    </source>
</evidence>
<comment type="caution">
    <text evidence="8">The sequence shown here is derived from an EMBL/GenBank/DDBJ whole genome shotgun (WGS) entry which is preliminary data.</text>
</comment>
<dbReference type="SUPFAM" id="SSF54919">
    <property type="entry name" value="Nucleoside diphosphate kinase, NDK"/>
    <property type="match status" value="1"/>
</dbReference>
<comment type="caution">
    <text evidence="6">Lacks conserved residue(s) required for the propagation of feature annotation.</text>
</comment>
<evidence type="ECO:0000256" key="1">
    <source>
        <dbReference type="ARBA" id="ARBA00001946"/>
    </source>
</evidence>
<dbReference type="EMBL" id="PFAM01000008">
    <property type="protein sequence ID" value="PIT96256.1"/>
    <property type="molecule type" value="Genomic_DNA"/>
</dbReference>
<keyword evidence="4 8" id="KW-0808">Transferase</keyword>
<dbReference type="PANTHER" id="PTHR11349">
    <property type="entry name" value="NUCLEOSIDE DIPHOSPHATE KINASE"/>
    <property type="match status" value="1"/>
</dbReference>
<dbReference type="Pfam" id="PF00334">
    <property type="entry name" value="NDK"/>
    <property type="match status" value="2"/>
</dbReference>
<dbReference type="Proteomes" id="UP000228533">
    <property type="component" value="Unassembled WGS sequence"/>
</dbReference>
<evidence type="ECO:0000313" key="8">
    <source>
        <dbReference type="EMBL" id="PIT96256.1"/>
    </source>
</evidence>
<dbReference type="GO" id="GO:0004550">
    <property type="term" value="F:nucleoside diphosphate kinase activity"/>
    <property type="evidence" value="ECO:0007669"/>
    <property type="project" value="UniProtKB-EC"/>
</dbReference>
<sequence length="198" mass="22423">MNKKERTFVIIKPDGIQRTLIGEIIKRLERTGLKLMAMKMIMATEGQCWAHYNKDDAWFEAKGQNTIKNREAMGLAIEKEAIEYGKDIMRANVAFMTCGPIVPMVFEGNKAVGVIKKIVGSTEPLTSDVGTIRGDMTMDSYDLANLDGRSVRNLIHCSDQTDEAEREMAVWFKPEELLNYRLVAEQILYDVNLDGIKE</sequence>
<comment type="cofactor">
    <cofactor evidence="1">
        <name>Mg(2+)</name>
        <dbReference type="ChEBI" id="CHEBI:18420"/>
    </cofactor>
</comment>
<evidence type="ECO:0000256" key="3">
    <source>
        <dbReference type="ARBA" id="ARBA00012966"/>
    </source>
</evidence>
<reference evidence="9" key="1">
    <citation type="submission" date="2017-09" db="EMBL/GenBank/DDBJ databases">
        <title>Depth-based differentiation of microbial function through sediment-hosted aquifers and enrichment of novel symbionts in the deep terrestrial subsurface.</title>
        <authorList>
            <person name="Probst A.J."/>
            <person name="Ladd B."/>
            <person name="Jarett J.K."/>
            <person name="Geller-Mcgrath D.E."/>
            <person name="Sieber C.M.K."/>
            <person name="Emerson J.B."/>
            <person name="Anantharaman K."/>
            <person name="Thomas B.C."/>
            <person name="Malmstrom R."/>
            <person name="Stieglmeier M."/>
            <person name="Klingl A."/>
            <person name="Woyke T."/>
            <person name="Ryan C.M."/>
            <person name="Banfield J.F."/>
        </authorList>
    </citation>
    <scope>NUCLEOTIDE SEQUENCE [LARGE SCALE GENOMIC DNA]</scope>
</reference>
<evidence type="ECO:0000313" key="9">
    <source>
        <dbReference type="Proteomes" id="UP000228533"/>
    </source>
</evidence>
<dbReference type="AlphaFoldDB" id="A0A2M6WU51"/>
<dbReference type="InterPro" id="IPR034907">
    <property type="entry name" value="NDK-like_dom"/>
</dbReference>
<accession>A0A2M6WU51</accession>
<gene>
    <name evidence="8" type="ORF">COT94_01005</name>
</gene>
<dbReference type="InterPro" id="IPR036850">
    <property type="entry name" value="NDK-like_dom_sf"/>
</dbReference>
<dbReference type="Gene3D" id="3.30.70.141">
    <property type="entry name" value="Nucleoside diphosphate kinase-like domain"/>
    <property type="match status" value="1"/>
</dbReference>